<evidence type="ECO:0000256" key="1">
    <source>
        <dbReference type="ARBA" id="ARBA00022737"/>
    </source>
</evidence>
<dbReference type="InterPro" id="IPR001258">
    <property type="entry name" value="NHL_repeat"/>
</dbReference>
<dbReference type="SUPFAM" id="SSF101898">
    <property type="entry name" value="NHL repeat"/>
    <property type="match status" value="1"/>
</dbReference>
<feature type="domain" description="Apple" evidence="3">
    <location>
        <begin position="38"/>
        <end position="85"/>
    </location>
</feature>
<protein>
    <recommendedName>
        <fullName evidence="3">Apple domain-containing protein</fullName>
    </recommendedName>
</protein>
<reference evidence="4" key="1">
    <citation type="submission" date="2021-02" db="EMBL/GenBank/DDBJ databases">
        <authorList>
            <person name="Nowell W R."/>
        </authorList>
    </citation>
    <scope>NUCLEOTIDE SEQUENCE</scope>
</reference>
<dbReference type="PANTHER" id="PTHR24104">
    <property type="entry name" value="E3 UBIQUITIN-PROTEIN LIGASE NHLRC1-RELATED"/>
    <property type="match status" value="1"/>
</dbReference>
<evidence type="ECO:0000313" key="5">
    <source>
        <dbReference type="EMBL" id="CAF3741733.1"/>
    </source>
</evidence>
<dbReference type="Gene3D" id="2.120.10.30">
    <property type="entry name" value="TolB, C-terminal domain"/>
    <property type="match status" value="1"/>
</dbReference>
<keyword evidence="1" id="KW-0677">Repeat</keyword>
<evidence type="ECO:0000259" key="3">
    <source>
        <dbReference type="Pfam" id="PF00024"/>
    </source>
</evidence>
<dbReference type="Proteomes" id="UP000681722">
    <property type="component" value="Unassembled WGS sequence"/>
</dbReference>
<dbReference type="Pfam" id="PF00024">
    <property type="entry name" value="PAN_1"/>
    <property type="match status" value="1"/>
</dbReference>
<keyword evidence="6" id="KW-1185">Reference proteome</keyword>
<sequence length="392" mass="42131">MSCSRYEQTQYQRPIRSSNIYLSINSRYVPFRLPNLIENATHIDTLVLCAHTCLNNDNCNTANYFPNIKVCSLYTEYLTMGQLLPDIITVISLSQCPTGRNYPGGICAPPQTFSLPLPIVPNGTWNQTGVIVASNLSTPYQVAVDSALNVYVVNSSQGTVLKFSPNNSKNSTTIASGLNLPFYTSVDSSGNVYVSDSFNHRVMKYPPGSDPSTGGIVIAGGHGPGGAANQLNTPSGIFVDCAGTVYIADRLNNRIQRWSVNSTTGVTVAGSSSGVSGNDSMHLNLPLDVQFDNTGNMYIADHNNNRIQKWLPFASSGTTVAGNGTHGSSFNEVTPVMMFVDSYMNIFVVDNSNNRILKFSSGVINSTVLLTLAGAEGLAIDKLICAERHRGS</sequence>
<dbReference type="GO" id="GO:0008270">
    <property type="term" value="F:zinc ion binding"/>
    <property type="evidence" value="ECO:0007669"/>
    <property type="project" value="UniProtKB-KW"/>
</dbReference>
<evidence type="ECO:0000313" key="6">
    <source>
        <dbReference type="Proteomes" id="UP000663829"/>
    </source>
</evidence>
<organism evidence="4 6">
    <name type="scientific">Didymodactylos carnosus</name>
    <dbReference type="NCBI Taxonomy" id="1234261"/>
    <lineage>
        <taxon>Eukaryota</taxon>
        <taxon>Metazoa</taxon>
        <taxon>Spiralia</taxon>
        <taxon>Gnathifera</taxon>
        <taxon>Rotifera</taxon>
        <taxon>Eurotatoria</taxon>
        <taxon>Bdelloidea</taxon>
        <taxon>Philodinida</taxon>
        <taxon>Philodinidae</taxon>
        <taxon>Didymodactylos</taxon>
    </lineage>
</organism>
<dbReference type="EMBL" id="CAJOBC010002608">
    <property type="protein sequence ID" value="CAF3741733.1"/>
    <property type="molecule type" value="Genomic_DNA"/>
</dbReference>
<comment type="caution">
    <text evidence="4">The sequence shown here is derived from an EMBL/GenBank/DDBJ whole genome shotgun (WGS) entry which is preliminary data.</text>
</comment>
<dbReference type="InterPro" id="IPR003609">
    <property type="entry name" value="Pan_app"/>
</dbReference>
<dbReference type="Proteomes" id="UP000663829">
    <property type="component" value="Unassembled WGS sequence"/>
</dbReference>
<dbReference type="OrthoDB" id="342730at2759"/>
<dbReference type="PROSITE" id="PS51125">
    <property type="entry name" value="NHL"/>
    <property type="match status" value="1"/>
</dbReference>
<name>A0A814EF63_9BILA</name>
<proteinExistence type="predicted"/>
<feature type="repeat" description="NHL" evidence="2">
    <location>
        <begin position="222"/>
        <end position="261"/>
    </location>
</feature>
<evidence type="ECO:0000256" key="2">
    <source>
        <dbReference type="PROSITE-ProRule" id="PRU00504"/>
    </source>
</evidence>
<gene>
    <name evidence="4" type="ORF">GPM918_LOCUS12103</name>
    <name evidence="5" type="ORF">SRO942_LOCUS12104</name>
</gene>
<dbReference type="InterPro" id="IPR050952">
    <property type="entry name" value="TRIM-NHL_E3_ligases"/>
</dbReference>
<dbReference type="EMBL" id="CAJNOQ010002608">
    <property type="protein sequence ID" value="CAF0968454.1"/>
    <property type="molecule type" value="Genomic_DNA"/>
</dbReference>
<dbReference type="CDD" id="cd05819">
    <property type="entry name" value="NHL"/>
    <property type="match status" value="1"/>
</dbReference>
<dbReference type="PANTHER" id="PTHR24104:SF25">
    <property type="entry name" value="PROTEIN LIN-41"/>
    <property type="match status" value="1"/>
</dbReference>
<dbReference type="AlphaFoldDB" id="A0A814EF63"/>
<evidence type="ECO:0000313" key="4">
    <source>
        <dbReference type="EMBL" id="CAF0968454.1"/>
    </source>
</evidence>
<accession>A0A814EF63</accession>
<dbReference type="InterPro" id="IPR011042">
    <property type="entry name" value="6-blade_b-propeller_TolB-like"/>
</dbReference>